<dbReference type="SUPFAM" id="SSF53720">
    <property type="entry name" value="ALDH-like"/>
    <property type="match status" value="1"/>
</dbReference>
<sequence>MSVEAHYTALSEIPKIHARVHEYFQSGVTRPLAYRRRQLIQLARMLQDNVVALEDAMIEDLGRERQDTTGPETAPAIQACLNAMNNLEEWTRPEKPKVEEWRGSWDTTIYHVPKGVALFILPWNHPVVITFLPLVGCIAAGCPAVLKPSEHAPASSALLASLIPQYLDTQAYVVVQGAVPQATALLDFPWGHIFFTGGIHNGRKIAAAAAKFVTPLTLELGSKSPVIVSPECDMELVAKRMLYGKLLNTGQARNIPTAQSFMLILCVQVCVAPDYALVPRSVAPAFYEGMKKAHAVCFPLDPLRPDSTWGKIVNEHHYDRLERLIKETKGKVIIGGRSDPVTRRISNTVVADVKLDDILMEDEVFGPVLAVVEVDDVDEAIRIVAARPHPLVLYAFTNEEEIKEKIRNQTNSGSLVLNDTLIQLAIYEMPFGGIGASGYGSYFGKYSFDTFTHCRGYIDVPPAVEPYFKHRYQPFTEESYKAMCAGAFVKIPDA</sequence>
<evidence type="ECO:0000256" key="2">
    <source>
        <dbReference type="ARBA" id="ARBA00023002"/>
    </source>
</evidence>
<dbReference type="Pfam" id="PF00171">
    <property type="entry name" value="Aldedh"/>
    <property type="match status" value="1"/>
</dbReference>
<dbReference type="GO" id="GO:0006081">
    <property type="term" value="P:aldehyde metabolic process"/>
    <property type="evidence" value="ECO:0007669"/>
    <property type="project" value="InterPro"/>
</dbReference>
<dbReference type="GO" id="GO:0005737">
    <property type="term" value="C:cytoplasm"/>
    <property type="evidence" value="ECO:0007669"/>
    <property type="project" value="TreeGrafter"/>
</dbReference>
<keyword evidence="2 3" id="KW-0560">Oxidoreductase</keyword>
<feature type="active site" evidence="4">
    <location>
        <position position="219"/>
    </location>
</feature>
<organism evidence="6 7">
    <name type="scientific">Phanerochaete carnosa (strain HHB-10118-sp)</name>
    <name type="common">White-rot fungus</name>
    <name type="synonym">Peniophora carnosa</name>
    <dbReference type="NCBI Taxonomy" id="650164"/>
    <lineage>
        <taxon>Eukaryota</taxon>
        <taxon>Fungi</taxon>
        <taxon>Dikarya</taxon>
        <taxon>Basidiomycota</taxon>
        <taxon>Agaricomycotina</taxon>
        <taxon>Agaricomycetes</taxon>
        <taxon>Polyporales</taxon>
        <taxon>Phanerochaetaceae</taxon>
        <taxon>Phanerochaete</taxon>
    </lineage>
</organism>
<evidence type="ECO:0000313" key="6">
    <source>
        <dbReference type="EMBL" id="EKM49549.1"/>
    </source>
</evidence>
<reference evidence="6 7" key="1">
    <citation type="journal article" date="2012" name="BMC Genomics">
        <title>Comparative genomics of the white-rot fungi, Phanerochaete carnosa and P. chrysosporium, to elucidate the genetic basis of the distinct wood types they colonize.</title>
        <authorList>
            <person name="Suzuki H."/>
            <person name="MacDonald J."/>
            <person name="Syed K."/>
            <person name="Salamov A."/>
            <person name="Hori C."/>
            <person name="Aerts A."/>
            <person name="Henrissat B."/>
            <person name="Wiebenga A."/>
            <person name="vanKuyk P.A."/>
            <person name="Barry K."/>
            <person name="Lindquist E."/>
            <person name="LaButti K."/>
            <person name="Lapidus A."/>
            <person name="Lucas S."/>
            <person name="Coutinho P."/>
            <person name="Gong Y."/>
            <person name="Samejima M."/>
            <person name="Mahadevan R."/>
            <person name="Abou-Zaid M."/>
            <person name="de Vries R.P."/>
            <person name="Igarashi K."/>
            <person name="Yadav J.S."/>
            <person name="Grigoriev I.V."/>
            <person name="Master E.R."/>
        </authorList>
    </citation>
    <scope>NUCLEOTIDE SEQUENCE [LARGE SCALE GENOMIC DNA]</scope>
    <source>
        <strain evidence="6 7">HHB-10118-sp</strain>
    </source>
</reference>
<dbReference type="InParanoid" id="K5VSK3"/>
<gene>
    <name evidence="6" type="ORF">PHACADRAFT_153983</name>
</gene>
<dbReference type="InterPro" id="IPR012394">
    <property type="entry name" value="Aldehyde_DH_NAD(P)"/>
</dbReference>
<evidence type="ECO:0000256" key="3">
    <source>
        <dbReference type="PIRNR" id="PIRNR036492"/>
    </source>
</evidence>
<dbReference type="InterPro" id="IPR016161">
    <property type="entry name" value="Ald_DH/histidinol_DH"/>
</dbReference>
<proteinExistence type="inferred from homology"/>
<feature type="active site" evidence="4">
    <location>
        <position position="270"/>
    </location>
</feature>
<dbReference type="KEGG" id="pco:PHACADRAFT_153983"/>
<dbReference type="Gene3D" id="3.40.605.10">
    <property type="entry name" value="Aldehyde Dehydrogenase, Chain A, domain 1"/>
    <property type="match status" value="1"/>
</dbReference>
<dbReference type="AlphaFoldDB" id="K5VSK3"/>
<keyword evidence="7" id="KW-1185">Reference proteome</keyword>
<evidence type="ECO:0000256" key="1">
    <source>
        <dbReference type="ARBA" id="ARBA00009986"/>
    </source>
</evidence>
<dbReference type="HOGENOM" id="CLU_005391_3_1_1"/>
<accession>K5VSK3</accession>
<dbReference type="GO" id="GO:0004029">
    <property type="term" value="F:aldehyde dehydrogenase (NAD+) activity"/>
    <property type="evidence" value="ECO:0007669"/>
    <property type="project" value="TreeGrafter"/>
</dbReference>
<dbReference type="Proteomes" id="UP000008370">
    <property type="component" value="Unassembled WGS sequence"/>
</dbReference>
<dbReference type="EMBL" id="JH930480">
    <property type="protein sequence ID" value="EKM49549.1"/>
    <property type="molecule type" value="Genomic_DNA"/>
</dbReference>
<dbReference type="InterPro" id="IPR015590">
    <property type="entry name" value="Aldehyde_DH_dom"/>
</dbReference>
<evidence type="ECO:0000259" key="5">
    <source>
        <dbReference type="Pfam" id="PF00171"/>
    </source>
</evidence>
<dbReference type="PANTHER" id="PTHR43570">
    <property type="entry name" value="ALDEHYDE DEHYDROGENASE"/>
    <property type="match status" value="1"/>
</dbReference>
<protein>
    <recommendedName>
        <fullName evidence="3">Aldehyde dehydrogenase</fullName>
    </recommendedName>
</protein>
<comment type="similarity">
    <text evidence="1 3">Belongs to the aldehyde dehydrogenase family.</text>
</comment>
<feature type="domain" description="Aldehyde dehydrogenase" evidence="5">
    <location>
        <begin position="15"/>
        <end position="454"/>
    </location>
</feature>
<dbReference type="STRING" id="650164.K5VSK3"/>
<evidence type="ECO:0000313" key="7">
    <source>
        <dbReference type="Proteomes" id="UP000008370"/>
    </source>
</evidence>
<name>K5VSK3_PHACS</name>
<dbReference type="InterPro" id="IPR016162">
    <property type="entry name" value="Ald_DH_N"/>
</dbReference>
<dbReference type="InterPro" id="IPR016163">
    <property type="entry name" value="Ald_DH_C"/>
</dbReference>
<dbReference type="RefSeq" id="XP_007401616.1">
    <property type="nucleotide sequence ID" value="XM_007401554.1"/>
</dbReference>
<dbReference type="PANTHER" id="PTHR43570:SF16">
    <property type="entry name" value="ALDEHYDE DEHYDROGENASE TYPE III, ISOFORM Q"/>
    <property type="match status" value="1"/>
</dbReference>
<evidence type="ECO:0000256" key="4">
    <source>
        <dbReference type="PIRSR" id="PIRSR036492-1"/>
    </source>
</evidence>
<dbReference type="OrthoDB" id="440325at2759"/>
<dbReference type="Gene3D" id="3.40.309.10">
    <property type="entry name" value="Aldehyde Dehydrogenase, Chain A, domain 2"/>
    <property type="match status" value="1"/>
</dbReference>
<dbReference type="GeneID" id="18908964"/>
<dbReference type="PIRSF" id="PIRSF036492">
    <property type="entry name" value="ALDH"/>
    <property type="match status" value="1"/>
</dbReference>